<dbReference type="Pfam" id="PF00512">
    <property type="entry name" value="HisKA"/>
    <property type="match status" value="1"/>
</dbReference>
<keyword evidence="6" id="KW-1003">Cell membrane</keyword>
<evidence type="ECO:0000313" key="26">
    <source>
        <dbReference type="EMBL" id="GAA0541361.1"/>
    </source>
</evidence>
<evidence type="ECO:0000256" key="15">
    <source>
        <dbReference type="ARBA" id="ARBA00022912"/>
    </source>
</evidence>
<evidence type="ECO:0000256" key="22">
    <source>
        <dbReference type="ARBA" id="ARBA00041776"/>
    </source>
</evidence>
<evidence type="ECO:0000256" key="8">
    <source>
        <dbReference type="ARBA" id="ARBA00022679"/>
    </source>
</evidence>
<evidence type="ECO:0000256" key="16">
    <source>
        <dbReference type="ARBA" id="ARBA00022989"/>
    </source>
</evidence>
<keyword evidence="9 23" id="KW-0812">Transmembrane</keyword>
<feature type="domain" description="HAMP" evidence="25">
    <location>
        <begin position="227"/>
        <end position="279"/>
    </location>
</feature>
<evidence type="ECO:0000256" key="19">
    <source>
        <dbReference type="ARBA" id="ARBA00023026"/>
    </source>
</evidence>
<evidence type="ECO:0000256" key="14">
    <source>
        <dbReference type="ARBA" id="ARBA00022842"/>
    </source>
</evidence>
<evidence type="ECO:0000256" key="23">
    <source>
        <dbReference type="SAM" id="Phobius"/>
    </source>
</evidence>
<dbReference type="InterPro" id="IPR036097">
    <property type="entry name" value="HisK_dim/P_sf"/>
</dbReference>
<dbReference type="InterPro" id="IPR005467">
    <property type="entry name" value="His_kinase_dom"/>
</dbReference>
<comment type="cofactor">
    <cofactor evidence="3">
        <name>Mg(2+)</name>
        <dbReference type="ChEBI" id="CHEBI:18420"/>
    </cofactor>
</comment>
<feature type="domain" description="Histidine kinase" evidence="24">
    <location>
        <begin position="294"/>
        <end position="499"/>
    </location>
</feature>
<reference evidence="27" key="1">
    <citation type="journal article" date="2019" name="Int. J. Syst. Evol. Microbiol.">
        <title>The Global Catalogue of Microorganisms (GCM) 10K type strain sequencing project: providing services to taxonomists for standard genome sequencing and annotation.</title>
        <authorList>
            <consortium name="The Broad Institute Genomics Platform"/>
            <consortium name="The Broad Institute Genome Sequencing Center for Infectious Disease"/>
            <person name="Wu L."/>
            <person name="Ma J."/>
        </authorList>
    </citation>
    <scope>NUCLEOTIDE SEQUENCE [LARGE SCALE GENOMIC DNA]</scope>
    <source>
        <strain evidence="27">JCM 10303</strain>
    </source>
</reference>
<keyword evidence="14" id="KW-0460">Magnesium</keyword>
<dbReference type="PRINTS" id="PR00344">
    <property type="entry name" value="BCTRLSENSOR"/>
</dbReference>
<evidence type="ECO:0000256" key="21">
    <source>
        <dbReference type="ARBA" id="ARBA00040454"/>
    </source>
</evidence>
<keyword evidence="16 23" id="KW-1133">Transmembrane helix</keyword>
<dbReference type="InterPro" id="IPR003594">
    <property type="entry name" value="HATPase_dom"/>
</dbReference>
<evidence type="ECO:0000256" key="18">
    <source>
        <dbReference type="ARBA" id="ARBA00023016"/>
    </source>
</evidence>
<evidence type="ECO:0000256" key="6">
    <source>
        <dbReference type="ARBA" id="ARBA00022475"/>
    </source>
</evidence>
<dbReference type="PANTHER" id="PTHR44936">
    <property type="entry name" value="SENSOR PROTEIN CREC"/>
    <property type="match status" value="1"/>
</dbReference>
<protein>
    <recommendedName>
        <fullName evidence="21">Signal transduction histidine-protein kinase/phosphatase MprB</fullName>
        <ecNumber evidence="5">2.7.13.3</ecNumber>
    </recommendedName>
    <alternativeName>
        <fullName evidence="22">Mycobacterial persistence regulator B</fullName>
    </alternativeName>
</protein>
<keyword evidence="8" id="KW-0808">Transferase</keyword>
<keyword evidence="13" id="KW-0067">ATP-binding</keyword>
<evidence type="ECO:0000256" key="1">
    <source>
        <dbReference type="ARBA" id="ARBA00000085"/>
    </source>
</evidence>
<feature type="transmembrane region" description="Helical" evidence="23">
    <location>
        <begin position="206"/>
        <end position="227"/>
    </location>
</feature>
<keyword evidence="27" id="KW-1185">Reference proteome</keyword>
<keyword evidence="23" id="KW-0472">Membrane</keyword>
<dbReference type="SMART" id="SM00387">
    <property type="entry name" value="HATPase_c"/>
    <property type="match status" value="1"/>
</dbReference>
<evidence type="ECO:0000256" key="7">
    <source>
        <dbReference type="ARBA" id="ARBA00022553"/>
    </source>
</evidence>
<keyword evidence="12" id="KW-0378">Hydrolase</keyword>
<evidence type="ECO:0000256" key="12">
    <source>
        <dbReference type="ARBA" id="ARBA00022801"/>
    </source>
</evidence>
<organism evidence="26 27">
    <name type="scientific">Saccharopolyspora erythraea</name>
    <name type="common">Streptomyces erythraeus</name>
    <dbReference type="NCBI Taxonomy" id="1836"/>
    <lineage>
        <taxon>Bacteria</taxon>
        <taxon>Bacillati</taxon>
        <taxon>Actinomycetota</taxon>
        <taxon>Actinomycetes</taxon>
        <taxon>Pseudonocardiales</taxon>
        <taxon>Pseudonocardiaceae</taxon>
        <taxon>Saccharopolyspora</taxon>
    </lineage>
</organism>
<dbReference type="PANTHER" id="PTHR44936:SF9">
    <property type="entry name" value="SENSOR PROTEIN CREC"/>
    <property type="match status" value="1"/>
</dbReference>
<evidence type="ECO:0000256" key="5">
    <source>
        <dbReference type="ARBA" id="ARBA00012438"/>
    </source>
</evidence>
<evidence type="ECO:0000259" key="24">
    <source>
        <dbReference type="PROSITE" id="PS50109"/>
    </source>
</evidence>
<dbReference type="Gene3D" id="3.30.565.10">
    <property type="entry name" value="Histidine kinase-like ATPase, C-terminal domain"/>
    <property type="match status" value="1"/>
</dbReference>
<accession>A0ABP3NCL4</accession>
<keyword evidence="19" id="KW-0843">Virulence</keyword>
<gene>
    <name evidence="26" type="ORF">GCM10009533_45470</name>
</gene>
<dbReference type="Pfam" id="PF00672">
    <property type="entry name" value="HAMP"/>
    <property type="match status" value="1"/>
</dbReference>
<evidence type="ECO:0000256" key="3">
    <source>
        <dbReference type="ARBA" id="ARBA00001946"/>
    </source>
</evidence>
<keyword evidence="11 26" id="KW-0418">Kinase</keyword>
<dbReference type="InterPro" id="IPR003660">
    <property type="entry name" value="HAMP_dom"/>
</dbReference>
<dbReference type="SUPFAM" id="SSF55874">
    <property type="entry name" value="ATPase domain of HSP90 chaperone/DNA topoisomerase II/histidine kinase"/>
    <property type="match status" value="1"/>
</dbReference>
<dbReference type="Gene3D" id="1.10.287.130">
    <property type="match status" value="1"/>
</dbReference>
<keyword evidence="17" id="KW-0902">Two-component regulatory system</keyword>
<dbReference type="InterPro" id="IPR003661">
    <property type="entry name" value="HisK_dim/P_dom"/>
</dbReference>
<dbReference type="CDD" id="cd06225">
    <property type="entry name" value="HAMP"/>
    <property type="match status" value="1"/>
</dbReference>
<sequence length="513" mass="54772">MRRPRLGLRMRIVVALMVVTTTATVAMAFAAYRLQATGTTDRFNAAASAGFLSDLSQAQARYRTAAEPKDRIKTVADYMIGRKGLHWSVVDFMPSANGPAPGPVWLLEGPDYYYGPQLRPEHVDASSLRFEGFPEPAFVATTTPWVNRTAGLVARARTGGTTTETVPVEGGGQLLAFASRVGPDLVLVEFYDMQPLHSELSQLRNALAVVALGVSALGVVLALLAAASVQRPVRKVAAAAHRIGEGAFDTRLPVRGKDEIAELTSAFNTMAQRLGDSIEELRVKDRQQQRFVADVAHDLRTPTASLVAAADSLEHPDPESRSRAVALVSTQARRLARLVDDLLEISRFDSGAAELRPEGVDLRELVREAIELVTCDADVRLDATADTTLVGDPRRLHTIVCNLLANAVHHGAEPVTVAIDGTDPGQVVLRVADSGPGVPEELTRILFDRFVRGDRARSATDGSGLGMAIAQQNALVHGGRITVHNDGGAVFTLTLPRGDRSATGSDAPGPSTA</sequence>
<evidence type="ECO:0000256" key="2">
    <source>
        <dbReference type="ARBA" id="ARBA00001936"/>
    </source>
</evidence>
<dbReference type="InterPro" id="IPR036890">
    <property type="entry name" value="HATPase_C_sf"/>
</dbReference>
<keyword evidence="10" id="KW-0547">Nucleotide-binding</keyword>
<keyword evidence="20" id="KW-0464">Manganese</keyword>
<name>A0ABP3NCL4_SACER</name>
<evidence type="ECO:0000313" key="27">
    <source>
        <dbReference type="Proteomes" id="UP001500729"/>
    </source>
</evidence>
<proteinExistence type="predicted"/>
<evidence type="ECO:0000256" key="13">
    <source>
        <dbReference type="ARBA" id="ARBA00022840"/>
    </source>
</evidence>
<dbReference type="PROSITE" id="PS50109">
    <property type="entry name" value="HIS_KIN"/>
    <property type="match status" value="1"/>
</dbReference>
<comment type="caution">
    <text evidence="26">The sequence shown here is derived from an EMBL/GenBank/DDBJ whole genome shotgun (WGS) entry which is preliminary data.</text>
</comment>
<dbReference type="GO" id="GO:0016301">
    <property type="term" value="F:kinase activity"/>
    <property type="evidence" value="ECO:0007669"/>
    <property type="project" value="UniProtKB-KW"/>
</dbReference>
<evidence type="ECO:0000259" key="25">
    <source>
        <dbReference type="PROSITE" id="PS50885"/>
    </source>
</evidence>
<evidence type="ECO:0000256" key="20">
    <source>
        <dbReference type="ARBA" id="ARBA00023211"/>
    </source>
</evidence>
<keyword evidence="7" id="KW-0597">Phosphoprotein</keyword>
<dbReference type="CDD" id="cd00082">
    <property type="entry name" value="HisKA"/>
    <property type="match status" value="1"/>
</dbReference>
<dbReference type="Gene3D" id="6.10.340.10">
    <property type="match status" value="1"/>
</dbReference>
<dbReference type="RefSeq" id="WP_037302777.1">
    <property type="nucleotide sequence ID" value="NZ_BAAAGS010000033.1"/>
</dbReference>
<evidence type="ECO:0000256" key="9">
    <source>
        <dbReference type="ARBA" id="ARBA00022692"/>
    </source>
</evidence>
<dbReference type="EC" id="2.7.13.3" evidence="5"/>
<keyword evidence="15" id="KW-0904">Protein phosphatase</keyword>
<evidence type="ECO:0000256" key="10">
    <source>
        <dbReference type="ARBA" id="ARBA00022741"/>
    </source>
</evidence>
<evidence type="ECO:0000256" key="17">
    <source>
        <dbReference type="ARBA" id="ARBA00023012"/>
    </source>
</evidence>
<evidence type="ECO:0000256" key="11">
    <source>
        <dbReference type="ARBA" id="ARBA00022777"/>
    </source>
</evidence>
<dbReference type="SUPFAM" id="SSF158472">
    <property type="entry name" value="HAMP domain-like"/>
    <property type="match status" value="1"/>
</dbReference>
<evidence type="ECO:0000256" key="4">
    <source>
        <dbReference type="ARBA" id="ARBA00004651"/>
    </source>
</evidence>
<dbReference type="InterPro" id="IPR050980">
    <property type="entry name" value="2C_sensor_his_kinase"/>
</dbReference>
<dbReference type="Pfam" id="PF02518">
    <property type="entry name" value="HATPase_c"/>
    <property type="match status" value="1"/>
</dbReference>
<comment type="catalytic activity">
    <reaction evidence="1">
        <text>ATP + protein L-histidine = ADP + protein N-phospho-L-histidine.</text>
        <dbReference type="EC" id="2.7.13.3"/>
    </reaction>
</comment>
<comment type="subcellular location">
    <subcellularLocation>
        <location evidence="4">Cell membrane</location>
        <topology evidence="4">Multi-pass membrane protein</topology>
    </subcellularLocation>
</comment>
<dbReference type="SMART" id="SM00388">
    <property type="entry name" value="HisKA"/>
    <property type="match status" value="1"/>
</dbReference>
<dbReference type="SUPFAM" id="SSF47384">
    <property type="entry name" value="Homodimeric domain of signal transducing histidine kinase"/>
    <property type="match status" value="1"/>
</dbReference>
<dbReference type="EMBL" id="BAAAGS010000033">
    <property type="protein sequence ID" value="GAA0541361.1"/>
    <property type="molecule type" value="Genomic_DNA"/>
</dbReference>
<comment type="cofactor">
    <cofactor evidence="2">
        <name>Mn(2+)</name>
        <dbReference type="ChEBI" id="CHEBI:29035"/>
    </cofactor>
</comment>
<dbReference type="Proteomes" id="UP001500729">
    <property type="component" value="Unassembled WGS sequence"/>
</dbReference>
<dbReference type="InterPro" id="IPR004358">
    <property type="entry name" value="Sig_transdc_His_kin-like_C"/>
</dbReference>
<dbReference type="CDD" id="cd00075">
    <property type="entry name" value="HATPase"/>
    <property type="match status" value="1"/>
</dbReference>
<keyword evidence="18" id="KW-0346">Stress response</keyword>
<dbReference type="SMART" id="SM00304">
    <property type="entry name" value="HAMP"/>
    <property type="match status" value="1"/>
</dbReference>
<dbReference type="PROSITE" id="PS50885">
    <property type="entry name" value="HAMP"/>
    <property type="match status" value="1"/>
</dbReference>